<dbReference type="Pfam" id="PF02540">
    <property type="entry name" value="NAD_synthase"/>
    <property type="match status" value="1"/>
</dbReference>
<dbReference type="InterPro" id="IPR052188">
    <property type="entry name" value="Ni-pincer_cofactor_biosynth"/>
</dbReference>
<gene>
    <name evidence="3" type="ORF">I592_02834</name>
    <name evidence="2" type="ORF">UKC_01136</name>
</gene>
<name>R2VH93_9ENTE</name>
<dbReference type="EMBL" id="ASWH01000001">
    <property type="protein sequence ID" value="EOW83475.1"/>
    <property type="molecule type" value="Genomic_DNA"/>
</dbReference>
<evidence type="ECO:0000313" key="2">
    <source>
        <dbReference type="EMBL" id="EOI56951.1"/>
    </source>
</evidence>
<dbReference type="SUPFAM" id="SSF52402">
    <property type="entry name" value="Adenine nucleotide alpha hydrolases-like"/>
    <property type="match status" value="1"/>
</dbReference>
<reference evidence="2 4" key="1">
    <citation type="submission" date="2013-02" db="EMBL/GenBank/DDBJ databases">
        <title>The Genome Sequence of Enterococcus gilvus ATCC BAA-350.</title>
        <authorList>
            <consortium name="The Broad Institute Genome Sequencing Platform"/>
            <consortium name="The Broad Institute Genome Sequencing Center for Infectious Disease"/>
            <person name="Earl A.M."/>
            <person name="Gilmore M.S."/>
            <person name="Lebreton F."/>
            <person name="Walker B."/>
            <person name="Young S.K."/>
            <person name="Zeng Q."/>
            <person name="Gargeya S."/>
            <person name="Fitzgerald M."/>
            <person name="Haas B."/>
            <person name="Abouelleil A."/>
            <person name="Alvarado L."/>
            <person name="Arachchi H.M."/>
            <person name="Berlin A.M."/>
            <person name="Chapman S.B."/>
            <person name="Dewar J."/>
            <person name="Goldberg J."/>
            <person name="Griggs A."/>
            <person name="Gujja S."/>
            <person name="Hansen M."/>
            <person name="Howarth C."/>
            <person name="Imamovic A."/>
            <person name="Larimer J."/>
            <person name="McCowan C."/>
            <person name="Murphy C."/>
            <person name="Neiman D."/>
            <person name="Pearson M."/>
            <person name="Priest M."/>
            <person name="Roberts A."/>
            <person name="Saif S."/>
            <person name="Shea T."/>
            <person name="Sisk P."/>
            <person name="Sykes S."/>
            <person name="Wortman J."/>
            <person name="Nusbaum C."/>
            <person name="Birren B."/>
        </authorList>
    </citation>
    <scope>NUCLEOTIDE SEQUENCE [LARGE SCALE GENOMIC DNA]</scope>
    <source>
        <strain evidence="2 4">ATCC BAA-350</strain>
    </source>
</reference>
<dbReference type="AlphaFoldDB" id="R2VH93"/>
<dbReference type="Gene3D" id="3.40.50.620">
    <property type="entry name" value="HUPs"/>
    <property type="match status" value="1"/>
</dbReference>
<dbReference type="InterPro" id="IPR022310">
    <property type="entry name" value="NAD/GMP_synthase"/>
</dbReference>
<dbReference type="OrthoDB" id="9776919at2"/>
<evidence type="ECO:0000313" key="5">
    <source>
        <dbReference type="Proteomes" id="UP000014160"/>
    </source>
</evidence>
<dbReference type="CDD" id="cd01990">
    <property type="entry name" value="LarE-like"/>
    <property type="match status" value="1"/>
</dbReference>
<dbReference type="InterPro" id="IPR005232">
    <property type="entry name" value="LarE"/>
</dbReference>
<dbReference type="PANTHER" id="PTHR43169">
    <property type="entry name" value="EXSB FAMILY PROTEIN"/>
    <property type="match status" value="1"/>
</dbReference>
<dbReference type="HOGENOM" id="CLU_061181_2_0_9"/>
<dbReference type="PATRIC" id="fig|1158614.3.peg.1169"/>
<comment type="caution">
    <text evidence="2">The sequence shown here is derived from an EMBL/GenBank/DDBJ whole genome shotgun (WGS) entry which is preliminary data.</text>
</comment>
<keyword evidence="5" id="KW-1185">Reference proteome</keyword>
<dbReference type="PANTHER" id="PTHR43169:SF2">
    <property type="entry name" value="NAD_GMP SYNTHASE DOMAIN-CONTAINING PROTEIN"/>
    <property type="match status" value="1"/>
</dbReference>
<dbReference type="PIRSF" id="PIRSF006661">
    <property type="entry name" value="PP-lp_UCP006661"/>
    <property type="match status" value="1"/>
</dbReference>
<organism evidence="2 4">
    <name type="scientific">Enterococcus gilvus ATCC BAA-350</name>
    <dbReference type="NCBI Taxonomy" id="1158614"/>
    <lineage>
        <taxon>Bacteria</taxon>
        <taxon>Bacillati</taxon>
        <taxon>Bacillota</taxon>
        <taxon>Bacilli</taxon>
        <taxon>Lactobacillales</taxon>
        <taxon>Enterococcaceae</taxon>
        <taxon>Enterococcus</taxon>
    </lineage>
</organism>
<dbReference type="EMBL" id="AJDQ01000006">
    <property type="protein sequence ID" value="EOI56951.1"/>
    <property type="molecule type" value="Genomic_DNA"/>
</dbReference>
<dbReference type="NCBIfam" id="TIGR00268">
    <property type="entry name" value="ATP-dependent sacrificial sulfur transferase LarE"/>
    <property type="match status" value="1"/>
</dbReference>
<dbReference type="RefSeq" id="WP_010779584.1">
    <property type="nucleotide sequence ID" value="NZ_ASWH01000001.1"/>
</dbReference>
<dbReference type="Proteomes" id="UP000014160">
    <property type="component" value="Unassembled WGS sequence"/>
</dbReference>
<dbReference type="InterPro" id="IPR014729">
    <property type="entry name" value="Rossmann-like_a/b/a_fold"/>
</dbReference>
<protein>
    <submittedName>
        <fullName evidence="2">TIGR00268 family protein</fullName>
    </submittedName>
</protein>
<dbReference type="GO" id="GO:0016783">
    <property type="term" value="F:sulfurtransferase activity"/>
    <property type="evidence" value="ECO:0007669"/>
    <property type="project" value="InterPro"/>
</dbReference>
<accession>R2VH93</accession>
<proteinExistence type="predicted"/>
<feature type="domain" description="NAD/GMP synthase" evidence="1">
    <location>
        <begin position="15"/>
        <end position="80"/>
    </location>
</feature>
<dbReference type="GO" id="GO:0006163">
    <property type="term" value="P:purine nucleotide metabolic process"/>
    <property type="evidence" value="ECO:0007669"/>
    <property type="project" value="UniProtKB-ARBA"/>
</dbReference>
<evidence type="ECO:0000259" key="1">
    <source>
        <dbReference type="Pfam" id="PF02540"/>
    </source>
</evidence>
<dbReference type="eggNOG" id="COG1606">
    <property type="taxonomic scope" value="Bacteria"/>
</dbReference>
<dbReference type="Proteomes" id="UP000013750">
    <property type="component" value="Unassembled WGS sequence"/>
</dbReference>
<evidence type="ECO:0000313" key="3">
    <source>
        <dbReference type="EMBL" id="EOW83475.1"/>
    </source>
</evidence>
<sequence length="269" mass="31053">MEYIEKVEKLKAVLASMEKVVIAFSGGVDSSLVLAAALDVLGEENVLSVVADSELIMKKEYLDAMENSKKIGARTQGVFLDELSIEEIRRNQPSSWFYSKRLLYQELSVIKKNLGFNWVVDGMIMDDAFDYRPGLKARDAFNVRSPLQEAEFYKPDVRKASRDYQVPTWNKPATCHILSRFEYNDVLTSERLERVKKSEIYLQEQGFKIVRVRDHNTVARIEIEKEKFPLFLEKSEAIEKTLESFGYTFVSLDIKGYAYGKMNKLLEKK</sequence>
<evidence type="ECO:0000313" key="4">
    <source>
        <dbReference type="Proteomes" id="UP000013750"/>
    </source>
</evidence>
<reference evidence="3 5" key="2">
    <citation type="submission" date="2013-03" db="EMBL/GenBank/DDBJ databases">
        <title>The Genome Sequence of Enterococcus gilvus ATCC BAA-350 (PacBio/Illumina hybrid assembly).</title>
        <authorList>
            <consortium name="The Broad Institute Genomics Platform"/>
            <consortium name="The Broad Institute Genome Sequencing Center for Infectious Disease"/>
            <person name="Earl A."/>
            <person name="Russ C."/>
            <person name="Gilmore M."/>
            <person name="Surin D."/>
            <person name="Walker B."/>
            <person name="Young S."/>
            <person name="Zeng Q."/>
            <person name="Gargeya S."/>
            <person name="Fitzgerald M."/>
            <person name="Haas B."/>
            <person name="Abouelleil A."/>
            <person name="Allen A.W."/>
            <person name="Alvarado L."/>
            <person name="Arachchi H.M."/>
            <person name="Berlin A.M."/>
            <person name="Chapman S.B."/>
            <person name="Gainer-Dewar J."/>
            <person name="Goldberg J."/>
            <person name="Griggs A."/>
            <person name="Gujja S."/>
            <person name="Hansen M."/>
            <person name="Howarth C."/>
            <person name="Imamovic A."/>
            <person name="Ireland A."/>
            <person name="Larimer J."/>
            <person name="McCowan C."/>
            <person name="Murphy C."/>
            <person name="Pearson M."/>
            <person name="Poon T.W."/>
            <person name="Priest M."/>
            <person name="Roberts A."/>
            <person name="Saif S."/>
            <person name="Shea T."/>
            <person name="Sisk P."/>
            <person name="Sykes S."/>
            <person name="Wortman J."/>
            <person name="Nusbaum C."/>
            <person name="Birren B."/>
        </authorList>
    </citation>
    <scope>NUCLEOTIDE SEQUENCE [LARGE SCALE GENOMIC DNA]</scope>
    <source>
        <strain evidence="3 5">ATCC BAA-350</strain>
    </source>
</reference>